<feature type="region of interest" description="Disordered" evidence="1">
    <location>
        <begin position="107"/>
        <end position="129"/>
    </location>
</feature>
<dbReference type="GO" id="GO:0016459">
    <property type="term" value="C:myosin complex"/>
    <property type="evidence" value="ECO:0007669"/>
    <property type="project" value="TreeGrafter"/>
</dbReference>
<evidence type="ECO:0008006" key="4">
    <source>
        <dbReference type="Google" id="ProtNLM"/>
    </source>
</evidence>
<evidence type="ECO:0000313" key="3">
    <source>
        <dbReference type="Proteomes" id="UP000823561"/>
    </source>
</evidence>
<dbReference type="Proteomes" id="UP000823561">
    <property type="component" value="Chromosome 8"/>
</dbReference>
<dbReference type="PANTHER" id="PTHR32014:SF2">
    <property type="entry name" value="BCL-2-MODIFYING FACTOR"/>
    <property type="match status" value="1"/>
</dbReference>
<dbReference type="InterPro" id="IPR028192">
    <property type="entry name" value="BMF"/>
</dbReference>
<dbReference type="GO" id="GO:0010507">
    <property type="term" value="P:negative regulation of autophagy"/>
    <property type="evidence" value="ECO:0007669"/>
    <property type="project" value="TreeGrafter"/>
</dbReference>
<protein>
    <recommendedName>
        <fullName evidence="4">Bcl-2-modifying factor-like</fullName>
    </recommendedName>
</protein>
<comment type="caution">
    <text evidence="2">The sequence shown here is derived from an EMBL/GenBank/DDBJ whole genome shotgun (WGS) entry which is preliminary data.</text>
</comment>
<name>A0AAV6GRF5_9TELE</name>
<dbReference type="GO" id="GO:0043065">
    <property type="term" value="P:positive regulation of apoptotic process"/>
    <property type="evidence" value="ECO:0007669"/>
    <property type="project" value="TreeGrafter"/>
</dbReference>
<keyword evidence="3" id="KW-1185">Reference proteome</keyword>
<dbReference type="Pfam" id="PF15185">
    <property type="entry name" value="BMF"/>
    <property type="match status" value="2"/>
</dbReference>
<dbReference type="AlphaFoldDB" id="A0AAV6GRF5"/>
<accession>A0AAV6GRF5</accession>
<dbReference type="EMBL" id="JADWDJ010000008">
    <property type="protein sequence ID" value="KAG5277274.1"/>
    <property type="molecule type" value="Genomic_DNA"/>
</dbReference>
<evidence type="ECO:0000313" key="2">
    <source>
        <dbReference type="EMBL" id="KAG5277274.1"/>
    </source>
</evidence>
<organism evidence="2 3">
    <name type="scientific">Alosa alosa</name>
    <name type="common">allis shad</name>
    <dbReference type="NCBI Taxonomy" id="278164"/>
    <lineage>
        <taxon>Eukaryota</taxon>
        <taxon>Metazoa</taxon>
        <taxon>Chordata</taxon>
        <taxon>Craniata</taxon>
        <taxon>Vertebrata</taxon>
        <taxon>Euteleostomi</taxon>
        <taxon>Actinopterygii</taxon>
        <taxon>Neopterygii</taxon>
        <taxon>Teleostei</taxon>
        <taxon>Clupei</taxon>
        <taxon>Clupeiformes</taxon>
        <taxon>Clupeoidei</taxon>
        <taxon>Clupeidae</taxon>
        <taxon>Alosa</taxon>
    </lineage>
</organism>
<gene>
    <name evidence="2" type="ORF">AALO_G00115660</name>
</gene>
<dbReference type="GO" id="GO:0006915">
    <property type="term" value="P:apoptotic process"/>
    <property type="evidence" value="ECO:0007669"/>
    <property type="project" value="InterPro"/>
</dbReference>
<sequence length="226" mass="25817">MMIKLVKRFKIPPITEDELSTGGGLPLRLLMDDEEEDMFRPISRCWGTPFMDVKFEERTTQTNSLAIVPGRGSGMLPCRLAQESRPFFRGNAGLRWHFPALFEPAQGLGGLEDEREASRPEGGEVEEREVAEERAVLEDGPRLAQRPLRVAEEEEEEEEEAHMSVEVQIGRKLREIGDHFNQEQLQMLARHQRDHLPLWWRAGAAVFGYLLQRVDVAPAARHGNPR</sequence>
<proteinExistence type="predicted"/>
<reference evidence="2" key="1">
    <citation type="submission" date="2020-10" db="EMBL/GenBank/DDBJ databases">
        <title>Chromosome-scale genome assembly of the Allis shad, Alosa alosa.</title>
        <authorList>
            <person name="Margot Z."/>
            <person name="Christophe K."/>
            <person name="Cabau C."/>
            <person name="Louis A."/>
            <person name="Berthelot C."/>
            <person name="Parey E."/>
            <person name="Roest Crollius H."/>
            <person name="Montfort J."/>
            <person name="Robinson-Rechavi M."/>
            <person name="Bucao C."/>
            <person name="Bouchez O."/>
            <person name="Gislard M."/>
            <person name="Lluch J."/>
            <person name="Milhes M."/>
            <person name="Lampietro C."/>
            <person name="Lopez Roques C."/>
            <person name="Donnadieu C."/>
            <person name="Braasch I."/>
            <person name="Desvignes T."/>
            <person name="Postlethwait J."/>
            <person name="Bobe J."/>
            <person name="Guiguen Y."/>
        </authorList>
    </citation>
    <scope>NUCLEOTIDE SEQUENCE</scope>
    <source>
        <strain evidence="2">M-15738</strain>
        <tissue evidence="2">Blood</tissue>
    </source>
</reference>
<evidence type="ECO:0000256" key="1">
    <source>
        <dbReference type="SAM" id="MobiDB-lite"/>
    </source>
</evidence>
<dbReference type="PANTHER" id="PTHR32014">
    <property type="entry name" value="BCL-2-MODIFYING FACTOR"/>
    <property type="match status" value="1"/>
</dbReference>